<evidence type="ECO:0000256" key="3">
    <source>
        <dbReference type="ARBA" id="ARBA00022801"/>
    </source>
</evidence>
<dbReference type="SUPFAM" id="SSF52279">
    <property type="entry name" value="Beta-D-glucan exohydrolase, C-terminal domain"/>
    <property type="match status" value="1"/>
</dbReference>
<evidence type="ECO:0000313" key="5">
    <source>
        <dbReference type="EMBL" id="MDE5419058.1"/>
    </source>
</evidence>
<dbReference type="InterPro" id="IPR036881">
    <property type="entry name" value="Glyco_hydro_3_C_sf"/>
</dbReference>
<dbReference type="InterPro" id="IPR013783">
    <property type="entry name" value="Ig-like_fold"/>
</dbReference>
<evidence type="ECO:0000259" key="4">
    <source>
        <dbReference type="PROSITE" id="PS51820"/>
    </source>
</evidence>
<dbReference type="PANTHER" id="PTHR42721">
    <property type="entry name" value="SUGAR HYDROLASE-RELATED"/>
    <property type="match status" value="1"/>
</dbReference>
<evidence type="ECO:0000256" key="2">
    <source>
        <dbReference type="ARBA" id="ARBA00022729"/>
    </source>
</evidence>
<dbReference type="Pfam" id="PF07691">
    <property type="entry name" value="PA14"/>
    <property type="match status" value="1"/>
</dbReference>
<dbReference type="InterPro" id="IPR044993">
    <property type="entry name" value="BXL"/>
</dbReference>
<dbReference type="Pfam" id="PF14310">
    <property type="entry name" value="Fn3-like"/>
    <property type="match status" value="1"/>
</dbReference>
<dbReference type="Pfam" id="PF01915">
    <property type="entry name" value="Glyco_hydro_3_C"/>
    <property type="match status" value="1"/>
</dbReference>
<evidence type="ECO:0000256" key="1">
    <source>
        <dbReference type="ARBA" id="ARBA00005336"/>
    </source>
</evidence>
<keyword evidence="3 5" id="KW-0378">Hydrolase</keyword>
<dbReference type="Gene3D" id="2.60.40.10">
    <property type="entry name" value="Immunoglobulins"/>
    <property type="match status" value="1"/>
</dbReference>
<keyword evidence="6" id="KW-1185">Reference proteome</keyword>
<accession>A0ABT5VUG5</accession>
<keyword evidence="2" id="KW-0732">Signal</keyword>
<dbReference type="InterPro" id="IPR011658">
    <property type="entry name" value="PA14_dom"/>
</dbReference>
<dbReference type="SUPFAM" id="SSF51445">
    <property type="entry name" value="(Trans)glycosidases"/>
    <property type="match status" value="1"/>
</dbReference>
<proteinExistence type="inferred from homology"/>
<dbReference type="Gene3D" id="3.20.20.300">
    <property type="entry name" value="Glycoside hydrolase, family 3, N-terminal domain"/>
    <property type="match status" value="1"/>
</dbReference>
<reference evidence="5 6" key="1">
    <citation type="submission" date="2022-01" db="EMBL/GenBank/DDBJ databases">
        <title>Labilibaculum sp. nov, a marine bacterium isolated from Antarctica.</title>
        <authorList>
            <person name="Dai W."/>
        </authorList>
    </citation>
    <scope>NUCLEOTIDE SEQUENCE [LARGE SCALE GENOMIC DNA]</scope>
    <source>
        <strain evidence="5 6">DW002</strain>
    </source>
</reference>
<dbReference type="RefSeq" id="WP_275110387.1">
    <property type="nucleotide sequence ID" value="NZ_JAKJSC010000002.1"/>
</dbReference>
<dbReference type="Pfam" id="PF00933">
    <property type="entry name" value="Glyco_hydro_3"/>
    <property type="match status" value="1"/>
</dbReference>
<dbReference type="SMART" id="SM01217">
    <property type="entry name" value="Fn3_like"/>
    <property type="match status" value="1"/>
</dbReference>
<dbReference type="InterPro" id="IPR001764">
    <property type="entry name" value="Glyco_hydro_3_N"/>
</dbReference>
<dbReference type="Gene3D" id="3.40.50.1700">
    <property type="entry name" value="Glycoside hydrolase family 3 C-terminal domain"/>
    <property type="match status" value="2"/>
</dbReference>
<dbReference type="InterPro" id="IPR036962">
    <property type="entry name" value="Glyco_hydro_3_N_sf"/>
</dbReference>
<dbReference type="PROSITE" id="PS51820">
    <property type="entry name" value="PA14"/>
    <property type="match status" value="1"/>
</dbReference>
<gene>
    <name evidence="5" type="ORF">L3049_13715</name>
</gene>
<name>A0ABT5VUG5_9BACT</name>
<dbReference type="InterPro" id="IPR017853">
    <property type="entry name" value="GH"/>
</dbReference>
<evidence type="ECO:0000313" key="6">
    <source>
        <dbReference type="Proteomes" id="UP001528920"/>
    </source>
</evidence>
<dbReference type="GO" id="GO:0016787">
    <property type="term" value="F:hydrolase activity"/>
    <property type="evidence" value="ECO:0007669"/>
    <property type="project" value="UniProtKB-KW"/>
</dbReference>
<comment type="caution">
    <text evidence="5">The sequence shown here is derived from an EMBL/GenBank/DDBJ whole genome shotgun (WGS) entry which is preliminary data.</text>
</comment>
<comment type="similarity">
    <text evidence="1">Belongs to the glycosyl hydrolase 3 family.</text>
</comment>
<dbReference type="EMBL" id="JAKJSC010000002">
    <property type="protein sequence ID" value="MDE5419058.1"/>
    <property type="molecule type" value="Genomic_DNA"/>
</dbReference>
<organism evidence="5 6">
    <name type="scientific">Paralabilibaculum antarcticum</name>
    <dbReference type="NCBI Taxonomy" id="2912572"/>
    <lineage>
        <taxon>Bacteria</taxon>
        <taxon>Pseudomonadati</taxon>
        <taxon>Bacteroidota</taxon>
        <taxon>Bacteroidia</taxon>
        <taxon>Marinilabiliales</taxon>
        <taxon>Marinifilaceae</taxon>
        <taxon>Paralabilibaculum</taxon>
    </lineage>
</organism>
<dbReference type="SMART" id="SM00758">
    <property type="entry name" value="PA14"/>
    <property type="match status" value="1"/>
</dbReference>
<feature type="domain" description="PA14" evidence="4">
    <location>
        <begin position="469"/>
        <end position="621"/>
    </location>
</feature>
<dbReference type="Proteomes" id="UP001528920">
    <property type="component" value="Unassembled WGS sequence"/>
</dbReference>
<dbReference type="InterPro" id="IPR002772">
    <property type="entry name" value="Glyco_hydro_3_C"/>
</dbReference>
<protein>
    <submittedName>
        <fullName evidence="5">Glycoside hydrolase family 3 C-terminal domain-containing protein</fullName>
    </submittedName>
</protein>
<dbReference type="InterPro" id="IPR037524">
    <property type="entry name" value="PA14/GLEYA"/>
</dbReference>
<dbReference type="PRINTS" id="PR00133">
    <property type="entry name" value="GLHYDRLASE3"/>
</dbReference>
<dbReference type="InterPro" id="IPR026891">
    <property type="entry name" value="Fn3-like"/>
</dbReference>
<sequence>MKLYLIPLITILSVFSVNGQSQSGLTPKYLDLSLDFETRAIDIVKHMTLDEKIAQLGNKAPAIPRLGILEYDWWNEALHGVARAGNATVFPQAIGMAATFDTDMMKQVADIISDEARAKHHEALRNNDYRRYRGLTFWSPNINIFRDPRWGRGHETYGEDPYLTGQMGMQFVKGLQGDDSKYLKLVATAKHYAVHNGPEPERHVFNVVPNTRDLWETYLPAFENLMVDAKTYSIMGAYNRVDGESSCASWLLLEDILRNKWGFEGFVVSDCGAIRDIHEFHKIVSSPEEAAAIGVRKGCDLNCGPVYQSALKKAIEMGYIDEGELDLSVYRLMLARMKLGMFDPEEMVPYAQIPFELNDCEAHDEVALGMAQKAMTLLKNDGVLPLKKSKIKRIAVVGPNADNLSSLLGNYAGTPSHPVTVINGIKNAVGKNIEVTYSEGVPMVIYDVNKKFFPIVDSENLFAFNKNGDKVQGLIGHYFNNKDLEGEPDLIRVDPKIEFKWSKNESPTTTDVAQGILSADKAIDIDSFSVRWKGKLVAPMTGTFKLGASSDDGCRLYLDGKVIANGWKDHGLETFVAEVDLVKGKTYDIKLEYYDNSSGAEVNLIWETPDMIANEQIDPTQLSKETLANVKNADVAIFVGGLDASWEGEEMGGRDNIDGFYRGDRTKIELPKIQMDALKAMKETGTPVIFVQMSGSAMAYGGLENELNAILVAWYPGQRGGDAVADVLFGDYNPAGRLPVTFYSSTDELADFKDYNMHAGKGFTYRYYTGDALYPFGHGLSYTTFEYSNIKIDKTSINSDDDITVSVQVKNTGKLDGEEVVQLYIKDVKSDKWMAIKQLRKFERIALKKGESKTVKFNLKASEDLRYYDSMYRRYEVEIGDFEIQIGASSEDIRLRESISVEE</sequence>
<dbReference type="PANTHER" id="PTHR42721:SF3">
    <property type="entry name" value="BETA-D-XYLOSIDASE 5-RELATED"/>
    <property type="match status" value="1"/>
</dbReference>